<dbReference type="Gene3D" id="3.40.50.620">
    <property type="entry name" value="HUPs"/>
    <property type="match status" value="1"/>
</dbReference>
<evidence type="ECO:0000256" key="10">
    <source>
        <dbReference type="ARBA" id="ARBA00029514"/>
    </source>
</evidence>
<dbReference type="InterPro" id="IPR004511">
    <property type="entry name" value="PAPS/APS_Rdtase"/>
</dbReference>
<dbReference type="Proteomes" id="UP000254134">
    <property type="component" value="Unassembled WGS sequence"/>
</dbReference>
<comment type="subcellular location">
    <subcellularLocation>
        <location evidence="14">Cytoplasm</location>
    </subcellularLocation>
</comment>
<comment type="caution">
    <text evidence="16">The sequence shown here is derived from an EMBL/GenBank/DDBJ whole genome shotgun (WGS) entry which is preliminary data.</text>
</comment>
<dbReference type="SUPFAM" id="SSF52402">
    <property type="entry name" value="Adenine nucleotide alpha hydrolases-like"/>
    <property type="match status" value="1"/>
</dbReference>
<evidence type="ECO:0000256" key="2">
    <source>
        <dbReference type="ARBA" id="ARBA00022490"/>
    </source>
</evidence>
<evidence type="ECO:0000256" key="12">
    <source>
        <dbReference type="ARBA" id="ARBA00032041"/>
    </source>
</evidence>
<organism evidence="16 17">
    <name type="scientific">Gaiella occulta</name>
    <dbReference type="NCBI Taxonomy" id="1002870"/>
    <lineage>
        <taxon>Bacteria</taxon>
        <taxon>Bacillati</taxon>
        <taxon>Actinomycetota</taxon>
        <taxon>Thermoleophilia</taxon>
        <taxon>Gaiellales</taxon>
        <taxon>Gaiellaceae</taxon>
        <taxon>Gaiella</taxon>
    </lineage>
</organism>
<evidence type="ECO:0000256" key="7">
    <source>
        <dbReference type="ARBA" id="ARBA00024298"/>
    </source>
</evidence>
<dbReference type="RefSeq" id="WP_114794941.1">
    <property type="nucleotide sequence ID" value="NZ_QQZY01000001.1"/>
</dbReference>
<dbReference type="NCBIfam" id="TIGR00434">
    <property type="entry name" value="cysH"/>
    <property type="match status" value="1"/>
</dbReference>
<evidence type="ECO:0000256" key="8">
    <source>
        <dbReference type="ARBA" id="ARBA00024327"/>
    </source>
</evidence>
<evidence type="ECO:0000256" key="14">
    <source>
        <dbReference type="HAMAP-Rule" id="MF_00063"/>
    </source>
</evidence>
<keyword evidence="2 14" id="KW-0963">Cytoplasm</keyword>
<dbReference type="GO" id="GO:0019344">
    <property type="term" value="P:cysteine biosynthetic process"/>
    <property type="evidence" value="ECO:0007669"/>
    <property type="project" value="InterPro"/>
</dbReference>
<proteinExistence type="inferred from homology"/>
<comment type="pathway">
    <text evidence="8 14">Sulfur metabolism; hydrogen sulfide biosynthesis; sulfite from sulfate.</text>
</comment>
<evidence type="ECO:0000256" key="5">
    <source>
        <dbReference type="ARBA" id="ARBA00023004"/>
    </source>
</evidence>
<dbReference type="GO" id="GO:0051539">
    <property type="term" value="F:4 iron, 4 sulfur cluster binding"/>
    <property type="evidence" value="ECO:0007669"/>
    <property type="project" value="UniProtKB-UniRule"/>
</dbReference>
<evidence type="ECO:0000313" key="16">
    <source>
        <dbReference type="EMBL" id="RDI76090.1"/>
    </source>
</evidence>
<keyword evidence="6 14" id="KW-0411">Iron-sulfur</keyword>
<feature type="binding site" evidence="14">
    <location>
        <position position="211"/>
    </location>
    <ligand>
        <name>[4Fe-4S] cluster</name>
        <dbReference type="ChEBI" id="CHEBI:49883"/>
    </ligand>
</feature>
<dbReference type="HAMAP" id="MF_00063">
    <property type="entry name" value="CysH"/>
    <property type="match status" value="1"/>
</dbReference>
<dbReference type="GO" id="GO:0070814">
    <property type="term" value="P:hydrogen sulfide biosynthetic process"/>
    <property type="evidence" value="ECO:0007669"/>
    <property type="project" value="UniProtKB-UniRule"/>
</dbReference>
<protein>
    <recommendedName>
        <fullName evidence="10 14">Adenosine 5'-phosphosulfate reductase</fullName>
        <shortName evidence="14">APS reductase</shortName>
        <ecNumber evidence="9 14">1.8.4.10</ecNumber>
    </recommendedName>
    <alternativeName>
        <fullName evidence="12 14">5'-adenylylsulfate reductase</fullName>
    </alternativeName>
    <alternativeName>
        <fullName evidence="11 14">Thioredoxin-dependent 5'-adenylylsulfate reductase</fullName>
    </alternativeName>
</protein>
<dbReference type="GO" id="GO:0043866">
    <property type="term" value="F:adenylyl-sulfate reductase (thioredoxin) activity"/>
    <property type="evidence" value="ECO:0007669"/>
    <property type="project" value="UniProtKB-EC"/>
</dbReference>
<comment type="similarity">
    <text evidence="1 14">Belongs to the PAPS reductase family. CysH subfamily.</text>
</comment>
<evidence type="ECO:0000256" key="4">
    <source>
        <dbReference type="ARBA" id="ARBA00023002"/>
    </source>
</evidence>
<dbReference type="EMBL" id="QQZY01000001">
    <property type="protein sequence ID" value="RDI76090.1"/>
    <property type="molecule type" value="Genomic_DNA"/>
</dbReference>
<comment type="function">
    <text evidence="7 14">Catalyzes the formation of sulfite from adenosine 5'-phosphosulfate (APS) using thioredoxin as an electron donor.</text>
</comment>
<dbReference type="InterPro" id="IPR011798">
    <property type="entry name" value="APS_reductase"/>
</dbReference>
<dbReference type="GO" id="GO:0004604">
    <property type="term" value="F:phosphoadenylyl-sulfate reductase (thioredoxin) activity"/>
    <property type="evidence" value="ECO:0007669"/>
    <property type="project" value="UniProtKB-UniRule"/>
</dbReference>
<feature type="binding site" evidence="14">
    <location>
        <position position="124"/>
    </location>
    <ligand>
        <name>[4Fe-4S] cluster</name>
        <dbReference type="ChEBI" id="CHEBI:49883"/>
    </ligand>
</feature>
<evidence type="ECO:0000256" key="11">
    <source>
        <dbReference type="ARBA" id="ARBA00030894"/>
    </source>
</evidence>
<keyword evidence="3 14" id="KW-0479">Metal-binding</keyword>
<dbReference type="EC" id="1.8.4.10" evidence="9 14"/>
<reference evidence="17" key="2">
    <citation type="journal article" date="2019" name="MicrobiologyOpen">
        <title>High-quality draft genome sequence of Gaiella occulta isolated from a 150 meter deep mineral water borehole and comparison with the genome sequences of other deep-branching lineages of the phylum Actinobacteria.</title>
        <authorList>
            <person name="Severino R."/>
            <person name="Froufe H.J.C."/>
            <person name="Barroso C."/>
            <person name="Albuquerque L."/>
            <person name="Lobo-da-Cunha A."/>
            <person name="da Costa M.S."/>
            <person name="Egas C."/>
        </authorList>
    </citation>
    <scope>NUCLEOTIDE SEQUENCE [LARGE SCALE GENOMIC DNA]</scope>
    <source>
        <strain evidence="17">F2-233</strain>
    </source>
</reference>
<name>A0A7M2Z1C7_9ACTN</name>
<dbReference type="GO" id="GO:0046872">
    <property type="term" value="F:metal ion binding"/>
    <property type="evidence" value="ECO:0007669"/>
    <property type="project" value="UniProtKB-KW"/>
</dbReference>
<dbReference type="InterPro" id="IPR014729">
    <property type="entry name" value="Rossmann-like_a/b/a_fold"/>
</dbReference>
<dbReference type="PIRSF" id="PIRSF000857">
    <property type="entry name" value="PAPS_reductase"/>
    <property type="match status" value="1"/>
</dbReference>
<dbReference type="GO" id="GO:0005737">
    <property type="term" value="C:cytoplasm"/>
    <property type="evidence" value="ECO:0007669"/>
    <property type="project" value="UniProtKB-SubCell"/>
</dbReference>
<feature type="binding site" evidence="14">
    <location>
        <position position="208"/>
    </location>
    <ligand>
        <name>[4Fe-4S] cluster</name>
        <dbReference type="ChEBI" id="CHEBI:49883"/>
    </ligand>
</feature>
<evidence type="ECO:0000256" key="6">
    <source>
        <dbReference type="ARBA" id="ARBA00023014"/>
    </source>
</evidence>
<dbReference type="CDD" id="cd23945">
    <property type="entry name" value="PAPS_reductase"/>
    <property type="match status" value="1"/>
</dbReference>
<dbReference type="NCBIfam" id="TIGR02055">
    <property type="entry name" value="APS_reductase"/>
    <property type="match status" value="1"/>
</dbReference>
<accession>A0A7M2Z1C7</accession>
<evidence type="ECO:0000256" key="13">
    <source>
        <dbReference type="ARBA" id="ARBA00048441"/>
    </source>
</evidence>
<feature type="active site" description="Nucleophile; cysteine thiosulfonate intermediate" evidence="14">
    <location>
        <position position="236"/>
    </location>
</feature>
<dbReference type="Pfam" id="PF01507">
    <property type="entry name" value="PAPS_reduct"/>
    <property type="match status" value="1"/>
</dbReference>
<dbReference type="OrthoDB" id="9794018at2"/>
<evidence type="ECO:0000256" key="9">
    <source>
        <dbReference type="ARBA" id="ARBA00024386"/>
    </source>
</evidence>
<evidence type="ECO:0000259" key="15">
    <source>
        <dbReference type="Pfam" id="PF01507"/>
    </source>
</evidence>
<dbReference type="PANTHER" id="PTHR46482:SF9">
    <property type="entry name" value="5'-ADENYLYLSULFATE REDUCTASE 1, CHLOROPLASTIC"/>
    <property type="match status" value="1"/>
</dbReference>
<feature type="binding site" evidence="14">
    <location>
        <position position="125"/>
    </location>
    <ligand>
        <name>[4Fe-4S] cluster</name>
        <dbReference type="ChEBI" id="CHEBI:49883"/>
    </ligand>
</feature>
<reference evidence="16 17" key="1">
    <citation type="submission" date="2018-07" db="EMBL/GenBank/DDBJ databases">
        <title>High-quality-draft genome sequence of Gaiella occulta.</title>
        <authorList>
            <person name="Severino R."/>
            <person name="Froufe H.J.C."/>
            <person name="Rainey F.A."/>
            <person name="Barroso C."/>
            <person name="Albuquerque L."/>
            <person name="Lobo-Da-Cunha A."/>
            <person name="Da Costa M.S."/>
            <person name="Egas C."/>
        </authorList>
    </citation>
    <scope>NUCLEOTIDE SEQUENCE [LARGE SCALE GENOMIC DNA]</scope>
    <source>
        <strain evidence="16 17">F2-233</strain>
    </source>
</reference>
<keyword evidence="4 14" id="KW-0560">Oxidoreductase</keyword>
<keyword evidence="5 14" id="KW-0408">Iron</keyword>
<dbReference type="NCBIfam" id="NF002537">
    <property type="entry name" value="PRK02090.1"/>
    <property type="match status" value="1"/>
</dbReference>
<dbReference type="AlphaFoldDB" id="A0A7M2Z1C7"/>
<evidence type="ECO:0000256" key="1">
    <source>
        <dbReference type="ARBA" id="ARBA00009732"/>
    </source>
</evidence>
<gene>
    <name evidence="14" type="primary">cysH</name>
    <name evidence="16" type="ORF">Gocc_0509</name>
</gene>
<comment type="cofactor">
    <cofactor evidence="14">
        <name>[4Fe-4S] cluster</name>
        <dbReference type="ChEBI" id="CHEBI:49883"/>
    </cofactor>
    <text evidence="14">Binds 1 [4Fe-4S] cluster per subunit.</text>
</comment>
<dbReference type="InterPro" id="IPR002500">
    <property type="entry name" value="PAPS_reduct_dom"/>
</dbReference>
<evidence type="ECO:0000313" key="17">
    <source>
        <dbReference type="Proteomes" id="UP000254134"/>
    </source>
</evidence>
<comment type="catalytic activity">
    <reaction evidence="13 14">
        <text>[thioredoxin]-disulfide + sulfite + AMP + 2 H(+) = adenosine 5'-phosphosulfate + [thioredoxin]-dithiol</text>
        <dbReference type="Rhea" id="RHEA:21976"/>
        <dbReference type="Rhea" id="RHEA-COMP:10698"/>
        <dbReference type="Rhea" id="RHEA-COMP:10700"/>
        <dbReference type="ChEBI" id="CHEBI:15378"/>
        <dbReference type="ChEBI" id="CHEBI:17359"/>
        <dbReference type="ChEBI" id="CHEBI:29950"/>
        <dbReference type="ChEBI" id="CHEBI:50058"/>
        <dbReference type="ChEBI" id="CHEBI:58243"/>
        <dbReference type="ChEBI" id="CHEBI:456215"/>
        <dbReference type="EC" id="1.8.4.10"/>
    </reaction>
</comment>
<evidence type="ECO:0000256" key="3">
    <source>
        <dbReference type="ARBA" id="ARBA00022723"/>
    </source>
</evidence>
<dbReference type="GO" id="GO:0019379">
    <property type="term" value="P:sulfate assimilation, phosphoadenylyl sulfate reduction by phosphoadenylyl-sulfate reductase (thioredoxin)"/>
    <property type="evidence" value="ECO:0007669"/>
    <property type="project" value="UniProtKB-UniRule"/>
</dbReference>
<feature type="domain" description="Phosphoadenosine phosphosulphate reductase" evidence="15">
    <location>
        <begin position="38"/>
        <end position="214"/>
    </location>
</feature>
<dbReference type="PANTHER" id="PTHR46482">
    <property type="entry name" value="5'-ADENYLYLSULFATE REDUCTASE 3, CHLOROPLASTIC"/>
    <property type="match status" value="1"/>
</dbReference>
<sequence>MSVDLIDELEAGELSVEFEGQEPWEVLEWAIERFGGGLALSTAFQEGDVALIDMAYRIDPAVRVFSIDTGRLPQETHDLVEQLRDRYEGLRLELLSPDAAQVQRLVDRHGPNLFYRSVEHRLLCCNVRKVQPLTRVLAGLDAWVTGLRRDQWASRSDIRKVEIDHDHGAIVKLNPLAEWSEEDVWDYLRRYDVPTHALYAQGYTSIGCLPCTRPVAAGEPVRAGRWWWETGAPKECGMHCAIETGGFEHELHAIVGEDRHE</sequence>
<keyword evidence="17" id="KW-1185">Reference proteome</keyword>